<organism evidence="1 2">
    <name type="scientific">Candidatus Ghiorseimicrobium undicola</name>
    <dbReference type="NCBI Taxonomy" id="1974746"/>
    <lineage>
        <taxon>Bacteria</taxon>
        <taxon>Pseudomonadati</taxon>
        <taxon>Candidatus Omnitrophota</taxon>
        <taxon>Candidatus Ghiorseimicrobium</taxon>
    </lineage>
</organism>
<dbReference type="Proteomes" id="UP000229641">
    <property type="component" value="Unassembled WGS sequence"/>
</dbReference>
<evidence type="ECO:0000313" key="1">
    <source>
        <dbReference type="EMBL" id="PIQ90002.1"/>
    </source>
</evidence>
<accession>A0A2H0M052</accession>
<comment type="caution">
    <text evidence="1">The sequence shown here is derived from an EMBL/GenBank/DDBJ whole genome shotgun (WGS) entry which is preliminary data.</text>
</comment>
<reference evidence="1 2" key="1">
    <citation type="submission" date="2017-09" db="EMBL/GenBank/DDBJ databases">
        <title>Depth-based differentiation of microbial function through sediment-hosted aquifers and enrichment of novel symbionts in the deep terrestrial subsurface.</title>
        <authorList>
            <person name="Probst A.J."/>
            <person name="Ladd B."/>
            <person name="Jarett J.K."/>
            <person name="Geller-Mcgrath D.E."/>
            <person name="Sieber C.M."/>
            <person name="Emerson J.B."/>
            <person name="Anantharaman K."/>
            <person name="Thomas B.C."/>
            <person name="Malmstrom R."/>
            <person name="Stieglmeier M."/>
            <person name="Klingl A."/>
            <person name="Woyke T."/>
            <person name="Ryan C.M."/>
            <person name="Banfield J.F."/>
        </authorList>
    </citation>
    <scope>NUCLEOTIDE SEQUENCE [LARGE SCALE GENOMIC DNA]</scope>
    <source>
        <strain evidence="1">CG11_big_fil_rev_8_21_14_0_20_42_13</strain>
    </source>
</reference>
<gene>
    <name evidence="1" type="ORF">COV72_00380</name>
</gene>
<sequence>MKKRLIILFMGLFLSGYAESIVAEQYYKLPYNQLNRLAKVIVIASVSNIANIGLSERTPEEYQIINIDILSIIRGRDVPLKLQFRNKPQTGLSYNVGDEAIFFFGEIYKDTAILVDERAAAIFNRGILADPAEK</sequence>
<proteinExistence type="predicted"/>
<dbReference type="AlphaFoldDB" id="A0A2H0M052"/>
<dbReference type="EMBL" id="PCWA01000007">
    <property type="protein sequence ID" value="PIQ90002.1"/>
    <property type="molecule type" value="Genomic_DNA"/>
</dbReference>
<evidence type="ECO:0000313" key="2">
    <source>
        <dbReference type="Proteomes" id="UP000229641"/>
    </source>
</evidence>
<name>A0A2H0M052_9BACT</name>
<protein>
    <submittedName>
        <fullName evidence="1">Uncharacterized protein</fullName>
    </submittedName>
</protein>